<protein>
    <submittedName>
        <fullName evidence="1">Uncharacterized protein</fullName>
    </submittedName>
</protein>
<gene>
    <name evidence="1" type="ORF">Y1Q_0019071</name>
</gene>
<sequence>MTERWWRPGLSISLTSELEWIFGLWIQEKKKLFKSCYDAVTVCNGEGVRRILCEYPRRDWCFWAGAKQHIITCMQSTLFFYIRKEIRENLFSFTCLPSSYRRFCSCNQMQLLQSPPPM</sequence>
<dbReference type="Proteomes" id="UP000050525">
    <property type="component" value="Unassembled WGS sequence"/>
</dbReference>
<reference evidence="1 2" key="1">
    <citation type="journal article" date="2012" name="Genome Biol.">
        <title>Sequencing three crocodilian genomes to illuminate the evolution of archosaurs and amniotes.</title>
        <authorList>
            <person name="St John J.A."/>
            <person name="Braun E.L."/>
            <person name="Isberg S.R."/>
            <person name="Miles L.G."/>
            <person name="Chong A.Y."/>
            <person name="Gongora J."/>
            <person name="Dalzell P."/>
            <person name="Moran C."/>
            <person name="Bed'hom B."/>
            <person name="Abzhanov A."/>
            <person name="Burgess S.C."/>
            <person name="Cooksey A.M."/>
            <person name="Castoe T.A."/>
            <person name="Crawford N.G."/>
            <person name="Densmore L.D."/>
            <person name="Drew J.C."/>
            <person name="Edwards S.V."/>
            <person name="Faircloth B.C."/>
            <person name="Fujita M.K."/>
            <person name="Greenwold M.J."/>
            <person name="Hoffmann F.G."/>
            <person name="Howard J.M."/>
            <person name="Iguchi T."/>
            <person name="Janes D.E."/>
            <person name="Khan S.Y."/>
            <person name="Kohno S."/>
            <person name="de Koning A.J."/>
            <person name="Lance S.L."/>
            <person name="McCarthy F.M."/>
            <person name="McCormack J.E."/>
            <person name="Merchant M.E."/>
            <person name="Peterson D.G."/>
            <person name="Pollock D.D."/>
            <person name="Pourmand N."/>
            <person name="Raney B.J."/>
            <person name="Roessler K.A."/>
            <person name="Sanford J.R."/>
            <person name="Sawyer R.H."/>
            <person name="Schmidt C.J."/>
            <person name="Triplett E.W."/>
            <person name="Tuberville T.D."/>
            <person name="Venegas-Anaya M."/>
            <person name="Howard J.T."/>
            <person name="Jarvis E.D."/>
            <person name="Guillette L.J.Jr."/>
            <person name="Glenn T.C."/>
            <person name="Green R.E."/>
            <person name="Ray D.A."/>
        </authorList>
    </citation>
    <scope>NUCLEOTIDE SEQUENCE [LARGE SCALE GENOMIC DNA]</scope>
    <source>
        <strain evidence="1">KSC_2009_1</strain>
    </source>
</reference>
<organism evidence="1 2">
    <name type="scientific">Alligator mississippiensis</name>
    <name type="common">American alligator</name>
    <dbReference type="NCBI Taxonomy" id="8496"/>
    <lineage>
        <taxon>Eukaryota</taxon>
        <taxon>Metazoa</taxon>
        <taxon>Chordata</taxon>
        <taxon>Craniata</taxon>
        <taxon>Vertebrata</taxon>
        <taxon>Euteleostomi</taxon>
        <taxon>Archelosauria</taxon>
        <taxon>Archosauria</taxon>
        <taxon>Crocodylia</taxon>
        <taxon>Alligatoridae</taxon>
        <taxon>Alligatorinae</taxon>
        <taxon>Alligator</taxon>
    </lineage>
</organism>
<comment type="caution">
    <text evidence="1">The sequence shown here is derived from an EMBL/GenBank/DDBJ whole genome shotgun (WGS) entry which is preliminary data.</text>
</comment>
<evidence type="ECO:0000313" key="1">
    <source>
        <dbReference type="EMBL" id="KYO30446.1"/>
    </source>
</evidence>
<name>A0A151N0V0_ALLMI</name>
<accession>A0A151N0V0</accession>
<proteinExistence type="predicted"/>
<dbReference type="EMBL" id="AKHW03004164">
    <property type="protein sequence ID" value="KYO30446.1"/>
    <property type="molecule type" value="Genomic_DNA"/>
</dbReference>
<dbReference type="AlphaFoldDB" id="A0A151N0V0"/>
<evidence type="ECO:0000313" key="2">
    <source>
        <dbReference type="Proteomes" id="UP000050525"/>
    </source>
</evidence>
<keyword evidence="2" id="KW-1185">Reference proteome</keyword>